<accession>A0A8J9T5R9</accession>
<evidence type="ECO:0000313" key="1">
    <source>
        <dbReference type="EMBL" id="CAG9283489.1"/>
    </source>
</evidence>
<name>A0A8J9T5R9_PHATR</name>
<proteinExistence type="predicted"/>
<organism evidence="1">
    <name type="scientific">Phaeodactylum tricornutum</name>
    <name type="common">Diatom</name>
    <dbReference type="NCBI Taxonomy" id="2850"/>
    <lineage>
        <taxon>Eukaryota</taxon>
        <taxon>Sar</taxon>
        <taxon>Stramenopiles</taxon>
        <taxon>Ochrophyta</taxon>
        <taxon>Bacillariophyta</taxon>
        <taxon>Bacillariophyceae</taxon>
        <taxon>Bacillariophycidae</taxon>
        <taxon>Naviculales</taxon>
        <taxon>Phaeodactylaceae</taxon>
        <taxon>Phaeodactylum</taxon>
    </lineage>
</organism>
<dbReference type="AlphaFoldDB" id="A0A8J9T5R9"/>
<sequence length="21" mass="2249">MFYSGKAEQMLCQSGMAPGPD</sequence>
<gene>
    <name evidence="1" type="ORF">PTTT1_LOCUS22964</name>
</gene>
<dbReference type="Proteomes" id="UP000836788">
    <property type="component" value="Chromosome 19"/>
</dbReference>
<reference evidence="1" key="1">
    <citation type="submission" date="2022-02" db="EMBL/GenBank/DDBJ databases">
        <authorList>
            <person name="Giguere J D."/>
        </authorList>
    </citation>
    <scope>NUCLEOTIDE SEQUENCE</scope>
    <source>
        <strain evidence="1">CCAP 1055/1</strain>
    </source>
</reference>
<protein>
    <submittedName>
        <fullName evidence="1">Uncharacterized protein</fullName>
    </submittedName>
</protein>
<dbReference type="EMBL" id="OU594960">
    <property type="protein sequence ID" value="CAG9283489.1"/>
    <property type="molecule type" value="Genomic_DNA"/>
</dbReference>